<gene>
    <name evidence="2" type="ORF">psal_cds_1158</name>
</gene>
<feature type="compositionally biased region" description="Polar residues" evidence="1">
    <location>
        <begin position="98"/>
        <end position="108"/>
    </location>
</feature>
<organism evidence="2 3">
    <name type="scientific">Pandoravirus salinus</name>
    <dbReference type="NCBI Taxonomy" id="1349410"/>
    <lineage>
        <taxon>Viruses</taxon>
        <taxon>Pandoravirus</taxon>
    </lineage>
</organism>
<feature type="compositionally biased region" description="Low complexity" evidence="1">
    <location>
        <begin position="122"/>
        <end position="133"/>
    </location>
</feature>
<dbReference type="RefSeq" id="YP_008438506.2">
    <property type="nucleotide sequence ID" value="NC_022098.1"/>
</dbReference>
<feature type="region of interest" description="Disordered" evidence="1">
    <location>
        <begin position="1"/>
        <end position="139"/>
    </location>
</feature>
<sequence>MRALPCASSQRHHQEKNQKTRQERDRRSPCAPSVSIKTKIDKKKGARRRGPPAGARKSESDAKNAKRRGATGCGAAKRMASPPASNRVTDAPVIGPRTITSPSGTRQGRPQAATLPPRKFPSSRSARARVSVSTGSTKRRAVVASLHAGRLRRLLYRRHHPHRSRGRGGRVLFVSTPRSHAKFEKK</sequence>
<evidence type="ECO:0000313" key="3">
    <source>
        <dbReference type="Proteomes" id="UP000204584"/>
    </source>
</evidence>
<dbReference type="Proteomes" id="UP000204584">
    <property type="component" value="Segment"/>
</dbReference>
<reference evidence="2 3" key="1">
    <citation type="journal article" date="2013" name="Science">
        <title>Pandoraviruses: amoeba viruses with genomes up to 2.5 Mb reaching that of parasitic eukaryotes.</title>
        <authorList>
            <person name="Philippe N."/>
            <person name="Legendre M."/>
            <person name="Doutre G."/>
            <person name="Coute Y."/>
            <person name="Poirot O."/>
            <person name="Lescot M."/>
            <person name="Arslan D."/>
            <person name="Seltzer V."/>
            <person name="Bertaux L."/>
            <person name="Bruley C."/>
            <person name="Garin J."/>
            <person name="Claverie J.M."/>
            <person name="Abergel C."/>
        </authorList>
    </citation>
    <scope>NUCLEOTIDE SEQUENCE [LARGE SCALE GENOMIC DNA]</scope>
</reference>
<dbReference type="KEGG" id="vg:16607216"/>
<evidence type="ECO:0000256" key="1">
    <source>
        <dbReference type="SAM" id="MobiDB-lite"/>
    </source>
</evidence>
<evidence type="ECO:0000313" key="2">
    <source>
        <dbReference type="EMBL" id="AGO85429.2"/>
    </source>
</evidence>
<accession>S4VXN7</accession>
<keyword evidence="3" id="KW-1185">Reference proteome</keyword>
<protein>
    <submittedName>
        <fullName evidence="2">Uncharacterized protein</fullName>
    </submittedName>
</protein>
<proteinExistence type="predicted"/>
<feature type="compositionally biased region" description="Basic residues" evidence="1">
    <location>
        <begin position="40"/>
        <end position="50"/>
    </location>
</feature>
<dbReference type="GeneID" id="16607216"/>
<feature type="compositionally biased region" description="Basic and acidic residues" evidence="1">
    <location>
        <begin position="15"/>
        <end position="28"/>
    </location>
</feature>
<dbReference type="EMBL" id="KC977571">
    <property type="protein sequence ID" value="AGO85429.2"/>
    <property type="molecule type" value="Genomic_DNA"/>
</dbReference>
<name>S4VXN7_9VIRU</name>